<sequence length="368" mass="40421">MKRRATDPVPGIVRIYGSVRTAHLERFAVMAPSTVLYRSHRYDYDDSAVAPERRPRRMSRLGTVGHLLRHRYGVAELNEPLVWRRWPDLAAQILAIRLRGGWGRRRTVISAYCIGFSDPAGEIRDRFRVLPAAPVRWAARAIGRVLTRGFDRLAFGTSGSLELYRQLVGARTVDRRAELFEALPAPCDCPADDRQTGELLFVGAFSDRKGIRQLMAGWDEIRSARGDLTLTLIGKGTLADEVTAWAADRPEVTVVIDPPRPEIHRAMRRAAALVLLSQPVGAWREQVGLPITEGLSHGARILATEQTGLAPWLAAHGHVVVDADVGAAGVGRAILAVLDGPPPGESVLADLPAVDQRLAADTWMTRTD</sequence>
<dbReference type="GO" id="GO:0016740">
    <property type="term" value="F:transferase activity"/>
    <property type="evidence" value="ECO:0007669"/>
    <property type="project" value="UniProtKB-KW"/>
</dbReference>
<protein>
    <submittedName>
        <fullName evidence="1">Glycosyltransferase</fullName>
    </submittedName>
</protein>
<gene>
    <name evidence="1" type="ORF">GIS00_02165</name>
</gene>
<proteinExistence type="predicted"/>
<dbReference type="Pfam" id="PF13692">
    <property type="entry name" value="Glyco_trans_1_4"/>
    <property type="match status" value="1"/>
</dbReference>
<dbReference type="Gene3D" id="3.40.50.2000">
    <property type="entry name" value="Glycogen Phosphorylase B"/>
    <property type="match status" value="1"/>
</dbReference>
<dbReference type="Proteomes" id="UP000460221">
    <property type="component" value="Unassembled WGS sequence"/>
</dbReference>
<organism evidence="1 2">
    <name type="scientific">Nakamurella alba</name>
    <dbReference type="NCBI Taxonomy" id="2665158"/>
    <lineage>
        <taxon>Bacteria</taxon>
        <taxon>Bacillati</taxon>
        <taxon>Actinomycetota</taxon>
        <taxon>Actinomycetes</taxon>
        <taxon>Nakamurellales</taxon>
        <taxon>Nakamurellaceae</taxon>
        <taxon>Nakamurella</taxon>
    </lineage>
</organism>
<name>A0A7K1FH06_9ACTN</name>
<comment type="caution">
    <text evidence="1">The sequence shown here is derived from an EMBL/GenBank/DDBJ whole genome shotgun (WGS) entry which is preliminary data.</text>
</comment>
<dbReference type="AlphaFoldDB" id="A0A7K1FH06"/>
<evidence type="ECO:0000313" key="1">
    <source>
        <dbReference type="EMBL" id="MTD12749.1"/>
    </source>
</evidence>
<evidence type="ECO:0000313" key="2">
    <source>
        <dbReference type="Proteomes" id="UP000460221"/>
    </source>
</evidence>
<dbReference type="SUPFAM" id="SSF53756">
    <property type="entry name" value="UDP-Glycosyltransferase/glycogen phosphorylase"/>
    <property type="match status" value="1"/>
</dbReference>
<keyword evidence="1" id="KW-0808">Transferase</keyword>
<keyword evidence="2" id="KW-1185">Reference proteome</keyword>
<dbReference type="EMBL" id="WLYK01000001">
    <property type="protein sequence ID" value="MTD12749.1"/>
    <property type="molecule type" value="Genomic_DNA"/>
</dbReference>
<dbReference type="RefSeq" id="WP_154766753.1">
    <property type="nucleotide sequence ID" value="NZ_WLYK01000001.1"/>
</dbReference>
<accession>A0A7K1FH06</accession>
<reference evidence="1 2" key="1">
    <citation type="submission" date="2019-11" db="EMBL/GenBank/DDBJ databases">
        <authorList>
            <person name="Jiang L.-Q."/>
        </authorList>
    </citation>
    <scope>NUCLEOTIDE SEQUENCE [LARGE SCALE GENOMIC DNA]</scope>
    <source>
        <strain evidence="1 2">YIM 132087</strain>
    </source>
</reference>